<name>A0A426Y6N9_ENSVE</name>
<dbReference type="AlphaFoldDB" id="A0A426Y6N9"/>
<evidence type="ECO:0000313" key="2">
    <source>
        <dbReference type="Proteomes" id="UP000287651"/>
    </source>
</evidence>
<dbReference type="Proteomes" id="UP000287651">
    <property type="component" value="Unassembled WGS sequence"/>
</dbReference>
<organism evidence="1 2">
    <name type="scientific">Ensete ventricosum</name>
    <name type="common">Abyssinian banana</name>
    <name type="synonym">Musa ensete</name>
    <dbReference type="NCBI Taxonomy" id="4639"/>
    <lineage>
        <taxon>Eukaryota</taxon>
        <taxon>Viridiplantae</taxon>
        <taxon>Streptophyta</taxon>
        <taxon>Embryophyta</taxon>
        <taxon>Tracheophyta</taxon>
        <taxon>Spermatophyta</taxon>
        <taxon>Magnoliopsida</taxon>
        <taxon>Liliopsida</taxon>
        <taxon>Zingiberales</taxon>
        <taxon>Musaceae</taxon>
        <taxon>Ensete</taxon>
    </lineage>
</organism>
<dbReference type="EMBL" id="AMZH03014585">
    <property type="protein sequence ID" value="RRT47384.1"/>
    <property type="molecule type" value="Genomic_DNA"/>
</dbReference>
<comment type="caution">
    <text evidence="1">The sequence shown here is derived from an EMBL/GenBank/DDBJ whole genome shotgun (WGS) entry which is preliminary data.</text>
</comment>
<gene>
    <name evidence="1" type="ORF">B296_00053761</name>
</gene>
<evidence type="ECO:0000313" key="1">
    <source>
        <dbReference type="EMBL" id="RRT47384.1"/>
    </source>
</evidence>
<reference evidence="1 2" key="1">
    <citation type="journal article" date="2014" name="Agronomy (Basel)">
        <title>A Draft Genome Sequence for Ensete ventricosum, the Drought-Tolerant Tree Against Hunger.</title>
        <authorList>
            <person name="Harrison J."/>
            <person name="Moore K.A."/>
            <person name="Paszkiewicz K."/>
            <person name="Jones T."/>
            <person name="Grant M."/>
            <person name="Ambacheew D."/>
            <person name="Muzemil S."/>
            <person name="Studholme D.J."/>
        </authorList>
    </citation>
    <scope>NUCLEOTIDE SEQUENCE [LARGE SCALE GENOMIC DNA]</scope>
</reference>
<protein>
    <submittedName>
        <fullName evidence="1">Uncharacterized protein</fullName>
    </submittedName>
</protein>
<proteinExistence type="predicted"/>
<accession>A0A426Y6N9</accession>
<sequence length="143" mass="16372">METLPTAVDKQQLVSSFLEIALGQTPETATQFLQFPQSTLIMATILTVVDEDTHSQLVSFHDFHMELYFHDITISQCCHCNWHHLESQLEDWLECDDRKVQMLLSYISLPLSSLLPITEVREDNNPPPLVKPGDGYDLKRAMV</sequence>